<organism evidence="2 3">
    <name type="scientific">Candidatus Aphodomorpha intestinavium</name>
    <dbReference type="NCBI Taxonomy" id="2840672"/>
    <lineage>
        <taxon>Bacteria</taxon>
        <taxon>Bacillati</taxon>
        <taxon>Bacillota</taxon>
        <taxon>Clostridia</taxon>
        <taxon>Eubacteriales</taxon>
        <taxon>Candidatus Aphodomorpha</taxon>
    </lineage>
</organism>
<dbReference type="AlphaFoldDB" id="A0A9D1N2K3"/>
<dbReference type="PROSITE" id="PS51186">
    <property type="entry name" value="GNAT"/>
    <property type="match status" value="1"/>
</dbReference>
<evidence type="ECO:0000313" key="2">
    <source>
        <dbReference type="EMBL" id="HIU93589.1"/>
    </source>
</evidence>
<dbReference type="InterPro" id="IPR042573">
    <property type="entry name" value="GNAT_acetyltra_N"/>
</dbReference>
<gene>
    <name evidence="2" type="ORF">IAD24_00375</name>
</gene>
<evidence type="ECO:0000259" key="1">
    <source>
        <dbReference type="PROSITE" id="PS51186"/>
    </source>
</evidence>
<dbReference type="GO" id="GO:0016747">
    <property type="term" value="F:acyltransferase activity, transferring groups other than amino-acyl groups"/>
    <property type="evidence" value="ECO:0007669"/>
    <property type="project" value="InterPro"/>
</dbReference>
<dbReference type="SUPFAM" id="SSF55729">
    <property type="entry name" value="Acyl-CoA N-acyltransferases (Nat)"/>
    <property type="match status" value="1"/>
</dbReference>
<dbReference type="Proteomes" id="UP000824128">
    <property type="component" value="Unassembled WGS sequence"/>
</dbReference>
<dbReference type="Gene3D" id="3.40.630.110">
    <property type="entry name" value="GNAT acetyltransferase-like"/>
    <property type="match status" value="1"/>
</dbReference>
<comment type="caution">
    <text evidence="2">The sequence shown here is derived from an EMBL/GenBank/DDBJ whole genome shotgun (WGS) entry which is preliminary data.</text>
</comment>
<evidence type="ECO:0000313" key="3">
    <source>
        <dbReference type="Proteomes" id="UP000824128"/>
    </source>
</evidence>
<dbReference type="InterPro" id="IPR000182">
    <property type="entry name" value="GNAT_dom"/>
</dbReference>
<feature type="domain" description="N-acetyltransferase" evidence="1">
    <location>
        <begin position="125"/>
        <end position="254"/>
    </location>
</feature>
<dbReference type="EMBL" id="DVNZ01000013">
    <property type="protein sequence ID" value="HIU93589.1"/>
    <property type="molecule type" value="Genomic_DNA"/>
</dbReference>
<dbReference type="InterPro" id="IPR016181">
    <property type="entry name" value="Acyl_CoA_acyltransferase"/>
</dbReference>
<accession>A0A9D1N2K3</accession>
<dbReference type="PANTHER" id="PTHR31143:SF2">
    <property type="entry name" value="FR47-LIKE DOMAIN-CONTAINING PROTEIN-RELATED"/>
    <property type="match status" value="1"/>
</dbReference>
<sequence length="257" mass="27605">MDGRIREEAAPLAGWDRPLVRACAEGLMGGVWPGGGEPPTAAAAVIGDFIFLAGRPDAALLARACAHAAQRERLLVPREAAWQGEILRCCGGRAAPITRYATRRDPRAFDPARLARFAAALPDGFRLAPIDDALYRLCRSEQWSDDLVGQFPDAARYRAQGLGVAVLHGGRIVSGASSYARIPGGIEVQVDTRAQFRRQGLASACAAALILACLRRGLYPNWDAHSAASLALAEKLGYHLERAYPAFSLRPALPRRA</sequence>
<dbReference type="Pfam" id="PF12746">
    <property type="entry name" value="GNAT_acetyltran"/>
    <property type="match status" value="1"/>
</dbReference>
<protein>
    <submittedName>
        <fullName evidence="2">GNAT family N-acetyltransferase</fullName>
    </submittedName>
</protein>
<name>A0A9D1N2K3_9FIRM</name>
<reference evidence="2" key="1">
    <citation type="submission" date="2020-10" db="EMBL/GenBank/DDBJ databases">
        <authorList>
            <person name="Gilroy R."/>
        </authorList>
    </citation>
    <scope>NUCLEOTIDE SEQUENCE</scope>
    <source>
        <strain evidence="2">ChiGjej2B2-16831</strain>
    </source>
</reference>
<dbReference type="Gene3D" id="3.40.630.30">
    <property type="match status" value="1"/>
</dbReference>
<proteinExistence type="predicted"/>
<dbReference type="PANTHER" id="PTHR31143">
    <property type="match status" value="1"/>
</dbReference>
<dbReference type="InterPro" id="IPR027365">
    <property type="entry name" value="GNAT_acetyltra_YdfB-like"/>
</dbReference>
<reference evidence="2" key="2">
    <citation type="journal article" date="2021" name="PeerJ">
        <title>Extensive microbial diversity within the chicken gut microbiome revealed by metagenomics and culture.</title>
        <authorList>
            <person name="Gilroy R."/>
            <person name="Ravi A."/>
            <person name="Getino M."/>
            <person name="Pursley I."/>
            <person name="Horton D.L."/>
            <person name="Alikhan N.F."/>
            <person name="Baker D."/>
            <person name="Gharbi K."/>
            <person name="Hall N."/>
            <person name="Watson M."/>
            <person name="Adriaenssens E.M."/>
            <person name="Foster-Nyarko E."/>
            <person name="Jarju S."/>
            <person name="Secka A."/>
            <person name="Antonio M."/>
            <person name="Oren A."/>
            <person name="Chaudhuri R.R."/>
            <person name="La Ragione R."/>
            <person name="Hildebrand F."/>
            <person name="Pallen M.J."/>
        </authorList>
    </citation>
    <scope>NUCLEOTIDE SEQUENCE</scope>
    <source>
        <strain evidence="2">ChiGjej2B2-16831</strain>
    </source>
</reference>